<comment type="catalytic activity">
    <reaction evidence="2">
        <text>a quinone + NADH + 5 H(+)(in) = a quinol + NAD(+) + 4 H(+)(out)</text>
        <dbReference type="Rhea" id="RHEA:57888"/>
        <dbReference type="ChEBI" id="CHEBI:15378"/>
        <dbReference type="ChEBI" id="CHEBI:24646"/>
        <dbReference type="ChEBI" id="CHEBI:57540"/>
        <dbReference type="ChEBI" id="CHEBI:57945"/>
        <dbReference type="ChEBI" id="CHEBI:132124"/>
    </reaction>
</comment>
<evidence type="ECO:0000313" key="4">
    <source>
        <dbReference type="Proteomes" id="UP000069205"/>
    </source>
</evidence>
<comment type="similarity">
    <text evidence="1 2">Belongs to the complex I subunit 6 family.</text>
</comment>
<organism evidence="3 4">
    <name type="scientific">Nitrospira moscoviensis</name>
    <dbReference type="NCBI Taxonomy" id="42253"/>
    <lineage>
        <taxon>Bacteria</taxon>
        <taxon>Pseudomonadati</taxon>
        <taxon>Nitrospirota</taxon>
        <taxon>Nitrospiria</taxon>
        <taxon>Nitrospirales</taxon>
        <taxon>Nitrospiraceae</taxon>
        <taxon>Nitrospira</taxon>
    </lineage>
</organism>
<sequence>MGQVFFGYFAAVIALTAVLVVALKNPIYSALSLLVMFFHVAGLYVTLHAEFLAAVQIIVYAGAILVLYLFVVMLLNVKRDDRYHSQWRVAAFLAVPLLMEFIVLLAGSGTATSAPAGGGEGRVLPPDNTLAIGEILFSTYLFPFEVASLVLLVAMIGAIVLAKRDIEGREA</sequence>
<feature type="transmembrane region" description="Helical" evidence="2">
    <location>
        <begin position="6"/>
        <end position="23"/>
    </location>
</feature>
<dbReference type="GO" id="GO:0008137">
    <property type="term" value="F:NADH dehydrogenase (ubiquinone) activity"/>
    <property type="evidence" value="ECO:0007669"/>
    <property type="project" value="UniProtKB-UniRule"/>
</dbReference>
<keyword evidence="2" id="KW-1003">Cell membrane</keyword>
<dbReference type="Pfam" id="PF00499">
    <property type="entry name" value="Oxidored_q3"/>
    <property type="match status" value="1"/>
</dbReference>
<dbReference type="EMBL" id="CP011801">
    <property type="protein sequence ID" value="ALA56971.1"/>
    <property type="molecule type" value="Genomic_DNA"/>
</dbReference>
<proteinExistence type="inferred from homology"/>
<keyword evidence="2" id="KW-1133">Transmembrane helix</keyword>
<dbReference type="Gene3D" id="1.20.120.1200">
    <property type="entry name" value="NADH-ubiquinone/plastoquinone oxidoreductase chain 6, subunit NuoJ"/>
    <property type="match status" value="1"/>
</dbReference>
<comment type="function">
    <text evidence="2">NDH-1 shuttles electrons from NADH, via FMN and iron-sulfur (Fe-S) centers, to quinones in the respiratory chain. Couples the redox reaction to proton translocation (for every two electrons transferred, four hydrogen ions are translocated across the cytoplasmic membrane), and thus conserves the redox energy in a proton gradient.</text>
</comment>
<evidence type="ECO:0000256" key="1">
    <source>
        <dbReference type="ARBA" id="ARBA00005698"/>
    </source>
</evidence>
<keyword evidence="2" id="KW-0812">Transmembrane</keyword>
<gene>
    <name evidence="3" type="primary">nuoJ</name>
    <name evidence="3" type="ORF">NITMOv2_0535</name>
</gene>
<dbReference type="GO" id="GO:0048038">
    <property type="term" value="F:quinone binding"/>
    <property type="evidence" value="ECO:0007669"/>
    <property type="project" value="UniProtKB-UniRule"/>
</dbReference>
<keyword evidence="2" id="KW-0874">Quinone</keyword>
<dbReference type="InterPro" id="IPR001457">
    <property type="entry name" value="NADH_UbQ/plastoQ_OxRdtase_su6"/>
</dbReference>
<reference evidence="3 4" key="1">
    <citation type="journal article" date="2015" name="Proc. Natl. Acad. Sci. U.S.A.">
        <title>Expanded metabolic versatility of ubiquitous nitrite-oxidizing bacteria from the genus Nitrospira.</title>
        <authorList>
            <person name="Koch H."/>
            <person name="Lucker S."/>
            <person name="Albertsen M."/>
            <person name="Kitzinger K."/>
            <person name="Herbold C."/>
            <person name="Spieck E."/>
            <person name="Nielsen P.H."/>
            <person name="Wagner M."/>
            <person name="Daims H."/>
        </authorList>
    </citation>
    <scope>NUCLEOTIDE SEQUENCE [LARGE SCALE GENOMIC DNA]</scope>
    <source>
        <strain evidence="3 4">NSP M-1</strain>
    </source>
</reference>
<evidence type="ECO:0000313" key="3">
    <source>
        <dbReference type="EMBL" id="ALA56971.1"/>
    </source>
</evidence>
<keyword evidence="2" id="KW-0520">NAD</keyword>
<feature type="transmembrane region" description="Helical" evidence="2">
    <location>
        <begin position="89"/>
        <end position="107"/>
    </location>
</feature>
<keyword evidence="4" id="KW-1185">Reference proteome</keyword>
<dbReference type="STRING" id="42253.NITMOv2_0535"/>
<dbReference type="PANTHER" id="PTHR33269">
    <property type="entry name" value="NADH-UBIQUINONE OXIDOREDUCTASE CHAIN 6"/>
    <property type="match status" value="1"/>
</dbReference>
<comment type="subcellular location">
    <subcellularLocation>
        <location evidence="2">Cell membrane</location>
        <topology evidence="2">Multi-pass membrane protein</topology>
    </subcellularLocation>
</comment>
<protein>
    <recommendedName>
        <fullName evidence="2">NADH-quinone oxidoreductase subunit J</fullName>
        <ecNumber evidence="2">7.1.1.-</ecNumber>
    </recommendedName>
</protein>
<keyword evidence="3" id="KW-0560">Oxidoreductase</keyword>
<dbReference type="RefSeq" id="WP_053378383.1">
    <property type="nucleotide sequence ID" value="NZ_CP011801.1"/>
</dbReference>
<dbReference type="EC" id="7.1.1.-" evidence="2"/>
<dbReference type="GO" id="GO:0005886">
    <property type="term" value="C:plasma membrane"/>
    <property type="evidence" value="ECO:0007669"/>
    <property type="project" value="UniProtKB-SubCell"/>
</dbReference>
<dbReference type="Proteomes" id="UP000069205">
    <property type="component" value="Chromosome"/>
</dbReference>
<feature type="transmembrane region" description="Helical" evidence="2">
    <location>
        <begin position="53"/>
        <end position="77"/>
    </location>
</feature>
<dbReference type="AlphaFoldDB" id="A0A0K2G7N0"/>
<accession>A0A0K2G7N0</accession>
<dbReference type="InterPro" id="IPR042106">
    <property type="entry name" value="Nuo/plastoQ_OxRdtase_6_NuoJ"/>
</dbReference>
<feature type="transmembrane region" description="Helical" evidence="2">
    <location>
        <begin position="30"/>
        <end position="47"/>
    </location>
</feature>
<evidence type="ECO:0000256" key="2">
    <source>
        <dbReference type="RuleBase" id="RU004429"/>
    </source>
</evidence>
<name>A0A0K2G7N0_NITMO</name>
<dbReference type="GO" id="GO:0016491">
    <property type="term" value="F:oxidoreductase activity"/>
    <property type="evidence" value="ECO:0007669"/>
    <property type="project" value="UniProtKB-KW"/>
</dbReference>
<dbReference type="OrthoDB" id="9814997at2"/>
<dbReference type="PANTHER" id="PTHR33269:SF17">
    <property type="entry name" value="NADH-UBIQUINONE OXIDOREDUCTASE CHAIN 6"/>
    <property type="match status" value="1"/>
</dbReference>
<dbReference type="PATRIC" id="fig|42253.5.peg.531"/>
<feature type="transmembrane region" description="Helical" evidence="2">
    <location>
        <begin position="140"/>
        <end position="162"/>
    </location>
</feature>
<keyword evidence="2" id="KW-0472">Membrane</keyword>
<dbReference type="KEGG" id="nmv:NITMOv2_0535"/>